<organism evidence="6 7">
    <name type="scientific">Sandaracinus amylolyticus</name>
    <dbReference type="NCBI Taxonomy" id="927083"/>
    <lineage>
        <taxon>Bacteria</taxon>
        <taxon>Pseudomonadati</taxon>
        <taxon>Myxococcota</taxon>
        <taxon>Polyangia</taxon>
        <taxon>Polyangiales</taxon>
        <taxon>Sandaracinaceae</taxon>
        <taxon>Sandaracinus</taxon>
    </lineage>
</organism>
<sequence length="213" mass="20869">MSGKRRSDLAIACALGLALTGCVGVISGPLGEGQPPPSGAGDAGRAPWDAGSRPPPAEWDAGAPPIDDVDAGIDDLEPDGGVAVDPEPDAGPPDPGEDAGPPPDPGDVAFSEIVSILNGGRCGPCHTSNEAGGLRISTDPAALHRELTGDARASSECSSADARVVAGEPAQSALYLRLVGSGCGLMPPSGGALSAAAVSTVRAWIEEGAPGPD</sequence>
<dbReference type="InterPro" id="IPR009056">
    <property type="entry name" value="Cyt_c-like_dom"/>
</dbReference>
<evidence type="ECO:0000313" key="6">
    <source>
        <dbReference type="EMBL" id="AKF03070.1"/>
    </source>
</evidence>
<feature type="compositionally biased region" description="Acidic residues" evidence="4">
    <location>
        <begin position="67"/>
        <end position="78"/>
    </location>
</feature>
<keyword evidence="3" id="KW-0349">Heme</keyword>
<keyword evidence="2 3" id="KW-0408">Iron</keyword>
<reference evidence="6 7" key="1">
    <citation type="submission" date="2015-03" db="EMBL/GenBank/DDBJ databases">
        <title>Genome assembly of Sandaracinus amylolyticus DSM 53668.</title>
        <authorList>
            <person name="Sharma G."/>
            <person name="Subramanian S."/>
        </authorList>
    </citation>
    <scope>NUCLEOTIDE SEQUENCE [LARGE SCALE GENOMIC DNA]</scope>
    <source>
        <strain evidence="6 7">DSM 53668</strain>
    </source>
</reference>
<dbReference type="Proteomes" id="UP000034883">
    <property type="component" value="Chromosome"/>
</dbReference>
<evidence type="ECO:0000313" key="7">
    <source>
        <dbReference type="Proteomes" id="UP000034883"/>
    </source>
</evidence>
<feature type="region of interest" description="Disordered" evidence="4">
    <location>
        <begin position="24"/>
        <end position="107"/>
    </location>
</feature>
<evidence type="ECO:0000256" key="3">
    <source>
        <dbReference type="PROSITE-ProRule" id="PRU00433"/>
    </source>
</evidence>
<dbReference type="GO" id="GO:0046872">
    <property type="term" value="F:metal ion binding"/>
    <property type="evidence" value="ECO:0007669"/>
    <property type="project" value="UniProtKB-KW"/>
</dbReference>
<dbReference type="STRING" id="927083.DB32_000219"/>
<dbReference type="GO" id="GO:0009055">
    <property type="term" value="F:electron transfer activity"/>
    <property type="evidence" value="ECO:0007669"/>
    <property type="project" value="InterPro"/>
</dbReference>
<dbReference type="AlphaFoldDB" id="A0A0F6YF04"/>
<feature type="compositionally biased region" description="Pro residues" evidence="4">
    <location>
        <begin position="89"/>
        <end position="105"/>
    </location>
</feature>
<evidence type="ECO:0000259" key="5">
    <source>
        <dbReference type="PROSITE" id="PS51007"/>
    </source>
</evidence>
<evidence type="ECO:0000256" key="4">
    <source>
        <dbReference type="SAM" id="MobiDB-lite"/>
    </source>
</evidence>
<dbReference type="KEGG" id="samy:DB32_000219"/>
<dbReference type="EMBL" id="CP011125">
    <property type="protein sequence ID" value="AKF03070.1"/>
    <property type="molecule type" value="Genomic_DNA"/>
</dbReference>
<protein>
    <recommendedName>
        <fullName evidence="5">Cytochrome c domain-containing protein</fullName>
    </recommendedName>
</protein>
<dbReference type="PROSITE" id="PS51257">
    <property type="entry name" value="PROKAR_LIPOPROTEIN"/>
    <property type="match status" value="1"/>
</dbReference>
<dbReference type="PROSITE" id="PS51007">
    <property type="entry name" value="CYTC"/>
    <property type="match status" value="1"/>
</dbReference>
<evidence type="ECO:0000256" key="2">
    <source>
        <dbReference type="ARBA" id="ARBA00023004"/>
    </source>
</evidence>
<keyword evidence="1 3" id="KW-0479">Metal-binding</keyword>
<keyword evidence="7" id="KW-1185">Reference proteome</keyword>
<accession>A0A0F6YF04</accession>
<feature type="domain" description="Cytochrome c" evidence="5">
    <location>
        <begin position="101"/>
        <end position="209"/>
    </location>
</feature>
<dbReference type="GO" id="GO:0020037">
    <property type="term" value="F:heme binding"/>
    <property type="evidence" value="ECO:0007669"/>
    <property type="project" value="InterPro"/>
</dbReference>
<evidence type="ECO:0000256" key="1">
    <source>
        <dbReference type="ARBA" id="ARBA00022723"/>
    </source>
</evidence>
<proteinExistence type="predicted"/>
<gene>
    <name evidence="6" type="ORF">DB32_000219</name>
</gene>
<name>A0A0F6YF04_9BACT</name>